<evidence type="ECO:0000313" key="3">
    <source>
        <dbReference type="Proteomes" id="UP000249135"/>
    </source>
</evidence>
<dbReference type="PANTHER" id="PTHR30543">
    <property type="entry name" value="CHROMATE REDUCTASE"/>
    <property type="match status" value="1"/>
</dbReference>
<dbReference type="Proteomes" id="UP000249135">
    <property type="component" value="Unassembled WGS sequence"/>
</dbReference>
<evidence type="ECO:0000259" key="1">
    <source>
        <dbReference type="Pfam" id="PF03358"/>
    </source>
</evidence>
<dbReference type="GO" id="GO:0005829">
    <property type="term" value="C:cytosol"/>
    <property type="evidence" value="ECO:0007669"/>
    <property type="project" value="TreeGrafter"/>
</dbReference>
<evidence type="ECO:0000313" key="2">
    <source>
        <dbReference type="EMBL" id="PZQ78464.1"/>
    </source>
</evidence>
<organism evidence="2 3">
    <name type="scientific">Variovorax paradoxus</name>
    <dbReference type="NCBI Taxonomy" id="34073"/>
    <lineage>
        <taxon>Bacteria</taxon>
        <taxon>Pseudomonadati</taxon>
        <taxon>Pseudomonadota</taxon>
        <taxon>Betaproteobacteria</taxon>
        <taxon>Burkholderiales</taxon>
        <taxon>Comamonadaceae</taxon>
        <taxon>Variovorax</taxon>
    </lineage>
</organism>
<dbReference type="Gene3D" id="3.40.50.360">
    <property type="match status" value="1"/>
</dbReference>
<accession>A0A2W5QN89</accession>
<feature type="domain" description="NADPH-dependent FMN reductase-like" evidence="1">
    <location>
        <begin position="3"/>
        <end position="148"/>
    </location>
</feature>
<protein>
    <submittedName>
        <fullName evidence="2">NADPH-dependent FMN reductase</fullName>
    </submittedName>
</protein>
<reference evidence="2 3" key="1">
    <citation type="submission" date="2017-08" db="EMBL/GenBank/DDBJ databases">
        <title>Infants hospitalized years apart are colonized by the same room-sourced microbial strains.</title>
        <authorList>
            <person name="Brooks B."/>
            <person name="Olm M.R."/>
            <person name="Firek B.A."/>
            <person name="Baker R."/>
            <person name="Thomas B.C."/>
            <person name="Morowitz M.J."/>
            <person name="Banfield J.F."/>
        </authorList>
    </citation>
    <scope>NUCLEOTIDE SEQUENCE [LARGE SCALE GENOMIC DNA]</scope>
    <source>
        <strain evidence="2">S2_005_003_R2_41</strain>
    </source>
</reference>
<comment type="caution">
    <text evidence="2">The sequence shown here is derived from an EMBL/GenBank/DDBJ whole genome shotgun (WGS) entry which is preliminary data.</text>
</comment>
<dbReference type="GO" id="GO:0010181">
    <property type="term" value="F:FMN binding"/>
    <property type="evidence" value="ECO:0007669"/>
    <property type="project" value="TreeGrafter"/>
</dbReference>
<sequence>MNTKIGILVGSLRTDSVNRRLAKALIRLAPVTMSLQILEIGALPHYNEDDEAAPPSAVREFREAIDKTDGIIFVTPEYNRSVPGVLKNAIDQGSRPKGASVWSGRPAGVIGASPGVLGSCMAQQHLRNILAAVDMPTLGHPEAYVQLAAQDFDEAGSLIDESKTRFVQSWLQRFDAWQQRMHLPLAA</sequence>
<dbReference type="PANTHER" id="PTHR30543:SF21">
    <property type="entry name" value="NAD(P)H-DEPENDENT FMN REDUCTASE LOT6"/>
    <property type="match status" value="1"/>
</dbReference>
<dbReference type="InterPro" id="IPR029039">
    <property type="entry name" value="Flavoprotein-like_sf"/>
</dbReference>
<gene>
    <name evidence="2" type="ORF">DI563_00365</name>
</gene>
<dbReference type="AlphaFoldDB" id="A0A2W5QN89"/>
<name>A0A2W5QN89_VARPD</name>
<dbReference type="InterPro" id="IPR005025">
    <property type="entry name" value="FMN_Rdtase-like_dom"/>
</dbReference>
<dbReference type="SUPFAM" id="SSF52218">
    <property type="entry name" value="Flavoproteins"/>
    <property type="match status" value="1"/>
</dbReference>
<dbReference type="Pfam" id="PF03358">
    <property type="entry name" value="FMN_red"/>
    <property type="match status" value="1"/>
</dbReference>
<dbReference type="GO" id="GO:0016491">
    <property type="term" value="F:oxidoreductase activity"/>
    <property type="evidence" value="ECO:0007669"/>
    <property type="project" value="InterPro"/>
</dbReference>
<dbReference type="EMBL" id="QFPP01000001">
    <property type="protein sequence ID" value="PZQ78464.1"/>
    <property type="molecule type" value="Genomic_DNA"/>
</dbReference>
<dbReference type="InterPro" id="IPR050712">
    <property type="entry name" value="NAD(P)H-dep_reductase"/>
</dbReference>
<proteinExistence type="predicted"/>